<feature type="compositionally biased region" description="Pro residues" evidence="1">
    <location>
        <begin position="107"/>
        <end position="119"/>
    </location>
</feature>
<evidence type="ECO:0000313" key="2">
    <source>
        <dbReference type="EMBL" id="PSR74436.1"/>
    </source>
</evidence>
<dbReference type="Proteomes" id="UP000186601">
    <property type="component" value="Unassembled WGS sequence"/>
</dbReference>
<reference evidence="2 3" key="1">
    <citation type="submission" date="2018-02" db="EMBL/GenBank/DDBJ databases">
        <title>Genome sequence of the basidiomycete white-rot fungus Phlebia centrifuga.</title>
        <authorList>
            <person name="Granchi Z."/>
            <person name="Peng M."/>
            <person name="de Vries R.P."/>
            <person name="Hilden K."/>
            <person name="Makela M.R."/>
            <person name="Grigoriev I."/>
            <person name="Riley R."/>
        </authorList>
    </citation>
    <scope>NUCLEOTIDE SEQUENCE [LARGE SCALE GENOMIC DNA]</scope>
    <source>
        <strain evidence="2 3">FBCC195</strain>
    </source>
</reference>
<feature type="region of interest" description="Disordered" evidence="1">
    <location>
        <begin position="412"/>
        <end position="450"/>
    </location>
</feature>
<feature type="region of interest" description="Disordered" evidence="1">
    <location>
        <begin position="1"/>
        <end position="86"/>
    </location>
</feature>
<feature type="compositionally biased region" description="Low complexity" evidence="1">
    <location>
        <begin position="168"/>
        <end position="193"/>
    </location>
</feature>
<organism evidence="2 3">
    <name type="scientific">Hermanssonia centrifuga</name>
    <dbReference type="NCBI Taxonomy" id="98765"/>
    <lineage>
        <taxon>Eukaryota</taxon>
        <taxon>Fungi</taxon>
        <taxon>Dikarya</taxon>
        <taxon>Basidiomycota</taxon>
        <taxon>Agaricomycotina</taxon>
        <taxon>Agaricomycetes</taxon>
        <taxon>Polyporales</taxon>
        <taxon>Meruliaceae</taxon>
        <taxon>Hermanssonia</taxon>
    </lineage>
</organism>
<feature type="compositionally biased region" description="Low complexity" evidence="1">
    <location>
        <begin position="44"/>
        <end position="56"/>
    </location>
</feature>
<evidence type="ECO:0000313" key="3">
    <source>
        <dbReference type="Proteomes" id="UP000186601"/>
    </source>
</evidence>
<dbReference type="OrthoDB" id="2692698at2759"/>
<dbReference type="AlphaFoldDB" id="A0A2R6NPN7"/>
<feature type="compositionally biased region" description="Basic and acidic residues" evidence="1">
    <location>
        <begin position="598"/>
        <end position="611"/>
    </location>
</feature>
<feature type="region of interest" description="Disordered" evidence="1">
    <location>
        <begin position="485"/>
        <end position="522"/>
    </location>
</feature>
<protein>
    <submittedName>
        <fullName evidence="2">Uncharacterized protein</fullName>
    </submittedName>
</protein>
<keyword evidence="3" id="KW-1185">Reference proteome</keyword>
<evidence type="ECO:0000256" key="1">
    <source>
        <dbReference type="SAM" id="MobiDB-lite"/>
    </source>
</evidence>
<name>A0A2R6NPN7_9APHY</name>
<accession>A0A2R6NPN7</accession>
<feature type="region of interest" description="Disordered" evidence="1">
    <location>
        <begin position="539"/>
        <end position="641"/>
    </location>
</feature>
<gene>
    <name evidence="2" type="ORF">PHLCEN_2v9848</name>
</gene>
<feature type="compositionally biased region" description="Pro residues" evidence="1">
    <location>
        <begin position="417"/>
        <end position="427"/>
    </location>
</feature>
<feature type="compositionally biased region" description="Low complexity" evidence="1">
    <location>
        <begin position="612"/>
        <end position="627"/>
    </location>
</feature>
<proteinExistence type="predicted"/>
<comment type="caution">
    <text evidence="2">The sequence shown here is derived from an EMBL/GenBank/DDBJ whole genome shotgun (WGS) entry which is preliminary data.</text>
</comment>
<feature type="region of interest" description="Disordered" evidence="1">
    <location>
        <begin position="273"/>
        <end position="366"/>
    </location>
</feature>
<dbReference type="EMBL" id="MLYV02000989">
    <property type="protein sequence ID" value="PSR74436.1"/>
    <property type="molecule type" value="Genomic_DNA"/>
</dbReference>
<feature type="compositionally biased region" description="Polar residues" evidence="1">
    <location>
        <begin position="59"/>
        <end position="78"/>
    </location>
</feature>
<feature type="region of interest" description="Disordered" evidence="1">
    <location>
        <begin position="159"/>
        <end position="222"/>
    </location>
</feature>
<sequence>MNSILSNLKRRSRSRTKPDFTSPSKAKPLDILPGLSEEDEGRPSLSSISSSSSHLSPTYCASRSAGGSSTFDARSTQDVQDRKRDSRRVVLTGVEGLTFDDFFPLYNEPPRPAPSPPAPKSTVSPPRRTFSSTSIVCDSPLNSIEFRFSGLDLPFDFPSPPSTINTHRSPSPTPSFSSSRTTSTISSSASSRSKNGPSTPPTSDDESHCVPNSKPCLPGAPAHKAHRASMVYMKSMPDLPRLSHLPDHDDEENVSDEEDASWYAQDISDIITLSTPLPPTFPLTPTSTVDSRVRPDSLPPPPRFNSAGRSRHSKPLPVVPRLSIQPSPPRGPSAQLDPTFPAQKKRHPAIPSRAPPPPPIRIECPSPTMEEKTDELLALLANAALDSGFSGTGLGGSSNVFPPSLPVTPSSAYIPMTPAPSRPPPRSSIPADVDDLEEGNRSAEQQDQDLAQTVEFELEGASSPEWPATPHSISLYSQASFSIDALPSSPSSPFEFQFEMPSVEGQDEDSLSPAIPDSPLVGMYASNAPERVLRSRWSTSTLSSLVDSRQVPQSASSWMPRFNLGSSSPSKKAKSKTSSGRPNLKSVVRTPLSPTFKKSVDLERRDSHSSRMSDCGSDSGDSTSSSGLRRKPIPIEIFMRS</sequence>
<feature type="region of interest" description="Disordered" evidence="1">
    <location>
        <begin position="102"/>
        <end position="134"/>
    </location>
</feature>